<evidence type="ECO:0000256" key="1">
    <source>
        <dbReference type="ARBA" id="ARBA00022729"/>
    </source>
</evidence>
<sequence>MKKIILMAGILLCGIAQAQITVTGRNEQVIQNGYEYVTNTLTPQIYTELPLHVTNTSDATLNLKLKVLSMQNTTGSGDNIQFCFGGFCYFSFTTGGTVPNSPVSGLELAPGDSNGDQDHFYLGNAGTNPGEDVVVNLAFVQVDNTGAQIGEPLVTFTYRYSPTAGTTDFAALQNMGISIKNTVVTNQLEFSATQNVKLELINMAGQVVKTENIKEGSQSADLSGLSAAVYFARFTNEDNKSSQIRIVKN</sequence>
<dbReference type="RefSeq" id="WP_341695910.1">
    <property type="nucleotide sequence ID" value="NZ_JBBYHR010000002.1"/>
</dbReference>
<keyword evidence="1 2" id="KW-0732">Signal</keyword>
<evidence type="ECO:0000313" key="5">
    <source>
        <dbReference type="Proteomes" id="UP001464555"/>
    </source>
</evidence>
<evidence type="ECO:0000256" key="2">
    <source>
        <dbReference type="SAM" id="SignalP"/>
    </source>
</evidence>
<keyword evidence="5" id="KW-1185">Reference proteome</keyword>
<protein>
    <submittedName>
        <fullName evidence="4">T9SS type A sorting domain-containing protein</fullName>
    </submittedName>
</protein>
<evidence type="ECO:0000259" key="3">
    <source>
        <dbReference type="Pfam" id="PF18962"/>
    </source>
</evidence>
<accession>A0ABU9HUU3</accession>
<organism evidence="4 5">
    <name type="scientific">Flavobacterium arundinis</name>
    <dbReference type="NCBI Taxonomy" id="3139143"/>
    <lineage>
        <taxon>Bacteria</taxon>
        <taxon>Pseudomonadati</taxon>
        <taxon>Bacteroidota</taxon>
        <taxon>Flavobacteriia</taxon>
        <taxon>Flavobacteriales</taxon>
        <taxon>Flavobacteriaceae</taxon>
        <taxon>Flavobacterium</taxon>
    </lineage>
</organism>
<dbReference type="NCBIfam" id="TIGR04183">
    <property type="entry name" value="Por_Secre_tail"/>
    <property type="match status" value="1"/>
</dbReference>
<evidence type="ECO:0000313" key="4">
    <source>
        <dbReference type="EMBL" id="MEL1243594.1"/>
    </source>
</evidence>
<comment type="caution">
    <text evidence="4">The sequence shown here is derived from an EMBL/GenBank/DDBJ whole genome shotgun (WGS) entry which is preliminary data.</text>
</comment>
<feature type="signal peptide" evidence="2">
    <location>
        <begin position="1"/>
        <end position="18"/>
    </location>
</feature>
<feature type="domain" description="Secretion system C-terminal sorting" evidence="3">
    <location>
        <begin position="191"/>
        <end position="243"/>
    </location>
</feature>
<dbReference type="EMBL" id="JBBYHR010000002">
    <property type="protein sequence ID" value="MEL1243594.1"/>
    <property type="molecule type" value="Genomic_DNA"/>
</dbReference>
<dbReference type="Proteomes" id="UP001464555">
    <property type="component" value="Unassembled WGS sequence"/>
</dbReference>
<reference evidence="4 5" key="1">
    <citation type="submission" date="2024-04" db="EMBL/GenBank/DDBJ databases">
        <title>Flavobacterium sp. DGU11 16S ribosomal RNA gene Genome sequencing and assembly.</title>
        <authorList>
            <person name="Park S."/>
        </authorList>
    </citation>
    <scope>NUCLEOTIDE SEQUENCE [LARGE SCALE GENOMIC DNA]</scope>
    <source>
        <strain evidence="4 5">DGU11</strain>
    </source>
</reference>
<dbReference type="InterPro" id="IPR026444">
    <property type="entry name" value="Secre_tail"/>
</dbReference>
<dbReference type="Pfam" id="PF18962">
    <property type="entry name" value="Por_Secre_tail"/>
    <property type="match status" value="1"/>
</dbReference>
<feature type="chain" id="PRO_5045413329" evidence="2">
    <location>
        <begin position="19"/>
        <end position="249"/>
    </location>
</feature>
<name>A0ABU9HUU3_9FLAO</name>
<proteinExistence type="predicted"/>
<gene>
    <name evidence="4" type="ORF">AAEO56_04915</name>
</gene>